<dbReference type="InterPro" id="IPR007110">
    <property type="entry name" value="Ig-like_dom"/>
</dbReference>
<dbReference type="Ensembl" id="ENSSAUT00010037687.1">
    <property type="protein sequence ID" value="ENSSAUP00010035778.1"/>
    <property type="gene ID" value="ENSSAUG00010015146.1"/>
</dbReference>
<dbReference type="FunCoup" id="A0A671W9N7">
    <property type="interactions" value="126"/>
</dbReference>
<name>A0A671W9N7_SPAAU</name>
<dbReference type="InterPro" id="IPR003599">
    <property type="entry name" value="Ig_sub"/>
</dbReference>
<evidence type="ECO:0000313" key="9">
    <source>
        <dbReference type="Proteomes" id="UP000472265"/>
    </source>
</evidence>
<keyword evidence="3" id="KW-0325">Glycoprotein</keyword>
<keyword evidence="4" id="KW-0393">Immunoglobulin domain</keyword>
<dbReference type="SMART" id="SM00408">
    <property type="entry name" value="IGc2"/>
    <property type="match status" value="2"/>
</dbReference>
<accession>A0A671W9N7</accession>
<keyword evidence="5" id="KW-1133">Transmembrane helix</keyword>
<evidence type="ECO:0000256" key="5">
    <source>
        <dbReference type="SAM" id="Phobius"/>
    </source>
</evidence>
<reference evidence="8" key="2">
    <citation type="submission" date="2025-08" db="UniProtKB">
        <authorList>
            <consortium name="Ensembl"/>
        </authorList>
    </citation>
    <scope>IDENTIFICATION</scope>
</reference>
<dbReference type="SUPFAM" id="SSF48726">
    <property type="entry name" value="Immunoglobulin"/>
    <property type="match status" value="3"/>
</dbReference>
<reference evidence="8" key="3">
    <citation type="submission" date="2025-09" db="UniProtKB">
        <authorList>
            <consortium name="Ensembl"/>
        </authorList>
    </citation>
    <scope>IDENTIFICATION</scope>
</reference>
<evidence type="ECO:0000256" key="1">
    <source>
        <dbReference type="ARBA" id="ARBA00022729"/>
    </source>
</evidence>
<evidence type="ECO:0000313" key="8">
    <source>
        <dbReference type="Ensembl" id="ENSSAUP00010035778.1"/>
    </source>
</evidence>
<evidence type="ECO:0000256" key="6">
    <source>
        <dbReference type="SAM" id="SignalP"/>
    </source>
</evidence>
<dbReference type="CDD" id="cd00096">
    <property type="entry name" value="Ig"/>
    <property type="match status" value="1"/>
</dbReference>
<keyword evidence="1 6" id="KW-0732">Signal</keyword>
<dbReference type="InParanoid" id="A0A671W9N7"/>
<dbReference type="AlphaFoldDB" id="A0A671W9N7"/>
<dbReference type="Pfam" id="PF13895">
    <property type="entry name" value="Ig_2"/>
    <property type="match status" value="1"/>
</dbReference>
<dbReference type="GeneTree" id="ENSGT01100000263479"/>
<evidence type="ECO:0000256" key="2">
    <source>
        <dbReference type="ARBA" id="ARBA00023157"/>
    </source>
</evidence>
<reference evidence="8" key="1">
    <citation type="submission" date="2021-04" db="EMBL/GenBank/DDBJ databases">
        <authorList>
            <consortium name="Wellcome Sanger Institute Data Sharing"/>
        </authorList>
    </citation>
    <scope>NUCLEOTIDE SEQUENCE [LARGE SCALE GENOMIC DNA]</scope>
</reference>
<sequence length="336" mass="35536">MEKAVIQFIIVGVFSGLTKGAGVLPDGPLNETLGGTMAFNATVIPPEQTFSFVQWQFGDKIIINTATGVTADYAGRVTLFTSTGSLELRNLVLNDSGEYNVVIISQDGSRNSGNTTLEVYERISGAAVTSSPNRPIEGISVNLTCDAAAGSISLSRLWKKNDSDLILTDNMALYEENRVLSFKSLNKTDNGKYSCEISNPVSNDVAQYIMIVNYGPENVQIEGPSKIDSGKTLTLTCSAESEPSASYTWTLNGTEIHSSSVFTKVISGFSDSGNYTCQAMNHITERTSSAVHQVTVTAIQGKTSGSSAGCIAGIVIACLAVCAAAGGGGYYLYTKM</sequence>
<dbReference type="InterPro" id="IPR013783">
    <property type="entry name" value="Ig-like_fold"/>
</dbReference>
<keyword evidence="5" id="KW-0472">Membrane</keyword>
<feature type="domain" description="Ig-like" evidence="7">
    <location>
        <begin position="137"/>
        <end position="206"/>
    </location>
</feature>
<keyword evidence="5" id="KW-0812">Transmembrane</keyword>
<protein>
    <submittedName>
        <fullName evidence="8">Carcinoembryonic antigen-related cell adhesion molecule 6-like</fullName>
    </submittedName>
</protein>
<evidence type="ECO:0000256" key="4">
    <source>
        <dbReference type="ARBA" id="ARBA00023319"/>
    </source>
</evidence>
<dbReference type="InterPro" id="IPR036179">
    <property type="entry name" value="Ig-like_dom_sf"/>
</dbReference>
<keyword evidence="2" id="KW-1015">Disulfide bond</keyword>
<evidence type="ECO:0000259" key="7">
    <source>
        <dbReference type="PROSITE" id="PS50835"/>
    </source>
</evidence>
<gene>
    <name evidence="8" type="primary">LOC115568104</name>
</gene>
<feature type="domain" description="Ig-like" evidence="7">
    <location>
        <begin position="216"/>
        <end position="297"/>
    </location>
</feature>
<organism evidence="8 9">
    <name type="scientific">Sparus aurata</name>
    <name type="common">Gilthead sea bream</name>
    <dbReference type="NCBI Taxonomy" id="8175"/>
    <lineage>
        <taxon>Eukaryota</taxon>
        <taxon>Metazoa</taxon>
        <taxon>Chordata</taxon>
        <taxon>Craniata</taxon>
        <taxon>Vertebrata</taxon>
        <taxon>Euteleostomi</taxon>
        <taxon>Actinopterygii</taxon>
        <taxon>Neopterygii</taxon>
        <taxon>Teleostei</taxon>
        <taxon>Neoteleostei</taxon>
        <taxon>Acanthomorphata</taxon>
        <taxon>Eupercaria</taxon>
        <taxon>Spariformes</taxon>
        <taxon>Sparidae</taxon>
        <taxon>Sparus</taxon>
    </lineage>
</organism>
<dbReference type="SMART" id="SM00409">
    <property type="entry name" value="IG"/>
    <property type="match status" value="3"/>
</dbReference>
<dbReference type="InterPro" id="IPR003598">
    <property type="entry name" value="Ig_sub2"/>
</dbReference>
<dbReference type="PROSITE" id="PS50835">
    <property type="entry name" value="IG_LIKE"/>
    <property type="match status" value="2"/>
</dbReference>
<dbReference type="InterPro" id="IPR052598">
    <property type="entry name" value="IgSF_CEA-related"/>
</dbReference>
<dbReference type="PANTHER" id="PTHR44337">
    <property type="entry name" value="CARCINOEMBRYONIC ANTIGEN-RELATED CELL ADHESION MOLECULE 8"/>
    <property type="match status" value="1"/>
</dbReference>
<evidence type="ECO:0000256" key="3">
    <source>
        <dbReference type="ARBA" id="ARBA00023180"/>
    </source>
</evidence>
<dbReference type="Gene3D" id="2.60.40.10">
    <property type="entry name" value="Immunoglobulins"/>
    <property type="match status" value="3"/>
</dbReference>
<dbReference type="PANTHER" id="PTHR44337:SF20">
    <property type="entry name" value="CARCINOEMBRYONIC ANTIGEN-RELATED CELL ADHESION MOLECULE 5-RELATED"/>
    <property type="match status" value="1"/>
</dbReference>
<dbReference type="Pfam" id="PF13927">
    <property type="entry name" value="Ig_3"/>
    <property type="match status" value="1"/>
</dbReference>
<keyword evidence="9" id="KW-1185">Reference proteome</keyword>
<proteinExistence type="predicted"/>
<dbReference type="Proteomes" id="UP000472265">
    <property type="component" value="Chromosome 17"/>
</dbReference>
<feature type="chain" id="PRO_5025328295" evidence="6">
    <location>
        <begin position="21"/>
        <end position="336"/>
    </location>
</feature>
<feature type="transmembrane region" description="Helical" evidence="5">
    <location>
        <begin position="311"/>
        <end position="333"/>
    </location>
</feature>
<feature type="signal peptide" evidence="6">
    <location>
        <begin position="1"/>
        <end position="20"/>
    </location>
</feature>